<comment type="caution">
    <text evidence="3">The sequence shown here is derived from an EMBL/GenBank/DDBJ whole genome shotgun (WGS) entry which is preliminary data.</text>
</comment>
<feature type="domain" description="Phage capsid-like C-terminal" evidence="2">
    <location>
        <begin position="108"/>
        <end position="244"/>
    </location>
</feature>
<comment type="subcellular location">
    <subcellularLocation>
        <location evidence="1">Virion</location>
    </subcellularLocation>
</comment>
<name>A0ABS8EYK7_9FIRM</name>
<dbReference type="InterPro" id="IPR024455">
    <property type="entry name" value="Phage_capsid"/>
</dbReference>
<sequence length="412" mass="45488">MHLTRRNRMKNKDLLKEENKELMQALSQALKEDDEDAMAEAFAVFATGVQERIMEEYGDLRQSKDATILASRGIRQLTGEEKTFYQAWIDAAKSANPKQALIDINKAMPETIIDEVIDDMRESHELLSEIDFINCQGAVKMIINADNIDLATWGALNSAISTELAGKIDLLNMTLAKLTAFIPVPKDMFVRGLGPEWLDNYVRIILSEASSAGLEKGILKGTGKDQPIGMCKNLDGAVTQGVYADKAKVSLKTLEPKEYCAAVAPLAKKPDSVGGYRTVPEVMLVVNPVDYIQRVVPSSTVRATDGTYKNNIFPYPTKVVQSAALDEGEAIMGIAKKYFMGVAAGDSGMIEYSDEYQFLEDNRVYITKLYGMGRPKDNNAFQYMDVSNLQPAPMKVEITNTVDNPVNTKAKA</sequence>
<reference evidence="3 4" key="1">
    <citation type="submission" date="2021-10" db="EMBL/GenBank/DDBJ databases">
        <title>Anaerobic single-cell dispensing facilitates the cultivation of human gut bacteria.</title>
        <authorList>
            <person name="Afrizal A."/>
        </authorList>
    </citation>
    <scope>NUCLEOTIDE SEQUENCE [LARGE SCALE GENOMIC DNA]</scope>
    <source>
        <strain evidence="3 4">CLA-AA-H246</strain>
    </source>
</reference>
<evidence type="ECO:0000256" key="1">
    <source>
        <dbReference type="ARBA" id="ARBA00004328"/>
    </source>
</evidence>
<organism evidence="3 4">
    <name type="scientific">Hominisplanchenecus faecis</name>
    <dbReference type="NCBI Taxonomy" id="2885351"/>
    <lineage>
        <taxon>Bacteria</taxon>
        <taxon>Bacillati</taxon>
        <taxon>Bacillota</taxon>
        <taxon>Clostridia</taxon>
        <taxon>Lachnospirales</taxon>
        <taxon>Lachnospiraceae</taxon>
        <taxon>Hominisplanchenecus</taxon>
    </lineage>
</organism>
<dbReference type="EMBL" id="JAJEQE010000055">
    <property type="protein sequence ID" value="MCC2150088.1"/>
    <property type="molecule type" value="Genomic_DNA"/>
</dbReference>
<protein>
    <submittedName>
        <fullName evidence="3">Phage major capsid protein</fullName>
    </submittedName>
</protein>
<dbReference type="SUPFAM" id="SSF56563">
    <property type="entry name" value="Major capsid protein gp5"/>
    <property type="match status" value="1"/>
</dbReference>
<evidence type="ECO:0000313" key="4">
    <source>
        <dbReference type="Proteomes" id="UP001299235"/>
    </source>
</evidence>
<dbReference type="InterPro" id="IPR054612">
    <property type="entry name" value="Phage_capsid-like_C"/>
</dbReference>
<dbReference type="Proteomes" id="UP001299235">
    <property type="component" value="Unassembled WGS sequence"/>
</dbReference>
<dbReference type="NCBIfam" id="TIGR01554">
    <property type="entry name" value="major_cap_HK97"/>
    <property type="match status" value="1"/>
</dbReference>
<proteinExistence type="predicted"/>
<evidence type="ECO:0000313" key="3">
    <source>
        <dbReference type="EMBL" id="MCC2150088.1"/>
    </source>
</evidence>
<dbReference type="Pfam" id="PF05065">
    <property type="entry name" value="Phage_capsid"/>
    <property type="match status" value="1"/>
</dbReference>
<gene>
    <name evidence="3" type="ORF">LKD42_12705</name>
</gene>
<keyword evidence="4" id="KW-1185">Reference proteome</keyword>
<evidence type="ECO:0000259" key="2">
    <source>
        <dbReference type="Pfam" id="PF05065"/>
    </source>
</evidence>
<accession>A0ABS8EYK7</accession>